<protein>
    <submittedName>
        <fullName evidence="1">Uncharacterized protein</fullName>
    </submittedName>
</protein>
<keyword evidence="2" id="KW-1185">Reference proteome</keyword>
<dbReference type="Proteomes" id="UP000286415">
    <property type="component" value="Unassembled WGS sequence"/>
</dbReference>
<reference evidence="1 2" key="1">
    <citation type="journal article" date="2018" name="Biotechnol. Adv.">
        <title>Improved genomic resources and new bioinformatic workflow for the carcinogenic parasite Clonorchis sinensis: Biotechnological implications.</title>
        <authorList>
            <person name="Wang D."/>
            <person name="Korhonen P.K."/>
            <person name="Gasser R.B."/>
            <person name="Young N.D."/>
        </authorList>
    </citation>
    <scope>NUCLEOTIDE SEQUENCE [LARGE SCALE GENOMIC DNA]</scope>
    <source>
        <strain evidence="1">Cs-k2</strain>
    </source>
</reference>
<evidence type="ECO:0000313" key="1">
    <source>
        <dbReference type="EMBL" id="KAG5454693.1"/>
    </source>
</evidence>
<dbReference type="EMBL" id="NIRI02000005">
    <property type="protein sequence ID" value="KAG5454693.1"/>
    <property type="molecule type" value="Genomic_DNA"/>
</dbReference>
<accession>A0A419Q6R3</accession>
<dbReference type="InterPro" id="IPR046350">
    <property type="entry name" value="Cystatin_sf"/>
</dbReference>
<evidence type="ECO:0000313" key="2">
    <source>
        <dbReference type="Proteomes" id="UP000286415"/>
    </source>
</evidence>
<dbReference type="Gene3D" id="3.10.450.10">
    <property type="match status" value="1"/>
</dbReference>
<sequence>MWIFILFLLACISLHNTHVHGVRAGSYSHAKCPTNDQQDMFSSVIQSHGEKHGLPESSKLKLLQVEVQVVMGKNFRGLVRMNGNSCYSVVIHKALRQNQDQTEPLTIRSAEEVDCKQTIQC</sequence>
<gene>
    <name evidence="1" type="ORF">CSKR_104936</name>
</gene>
<proteinExistence type="predicted"/>
<dbReference type="InParanoid" id="A0A419Q6R3"/>
<dbReference type="AlphaFoldDB" id="A0A419Q6R3"/>
<organism evidence="1 2">
    <name type="scientific">Clonorchis sinensis</name>
    <name type="common">Chinese liver fluke</name>
    <dbReference type="NCBI Taxonomy" id="79923"/>
    <lineage>
        <taxon>Eukaryota</taxon>
        <taxon>Metazoa</taxon>
        <taxon>Spiralia</taxon>
        <taxon>Lophotrochozoa</taxon>
        <taxon>Platyhelminthes</taxon>
        <taxon>Trematoda</taxon>
        <taxon>Digenea</taxon>
        <taxon>Opisthorchiida</taxon>
        <taxon>Opisthorchiata</taxon>
        <taxon>Opisthorchiidae</taxon>
        <taxon>Clonorchis</taxon>
    </lineage>
</organism>
<reference evidence="1 2" key="2">
    <citation type="journal article" date="2021" name="Genomics">
        <title>High-quality reference genome for Clonorchis sinensis.</title>
        <authorList>
            <person name="Young N.D."/>
            <person name="Stroehlein A.J."/>
            <person name="Kinkar L."/>
            <person name="Wang T."/>
            <person name="Sohn W.M."/>
            <person name="Chang B.C.H."/>
            <person name="Kaur P."/>
            <person name="Weisz D."/>
            <person name="Dudchenko O."/>
            <person name="Aiden E.L."/>
            <person name="Korhonen P.K."/>
            <person name="Gasser R.B."/>
        </authorList>
    </citation>
    <scope>NUCLEOTIDE SEQUENCE [LARGE SCALE GENOMIC DNA]</scope>
    <source>
        <strain evidence="1">Cs-k2</strain>
    </source>
</reference>
<name>A0A419Q6R3_CLOSI</name>
<comment type="caution">
    <text evidence="1">The sequence shown here is derived from an EMBL/GenBank/DDBJ whole genome shotgun (WGS) entry which is preliminary data.</text>
</comment>
<dbReference type="OrthoDB" id="6257226at2759"/>
<dbReference type="SUPFAM" id="SSF54403">
    <property type="entry name" value="Cystatin/monellin"/>
    <property type="match status" value="1"/>
</dbReference>